<reference evidence="2 3" key="1">
    <citation type="journal article" date="2021" name="Elife">
        <title>Chloroplast acquisition without the gene transfer in kleptoplastic sea slugs, Plakobranchus ocellatus.</title>
        <authorList>
            <person name="Maeda T."/>
            <person name="Takahashi S."/>
            <person name="Yoshida T."/>
            <person name="Shimamura S."/>
            <person name="Takaki Y."/>
            <person name="Nagai Y."/>
            <person name="Toyoda A."/>
            <person name="Suzuki Y."/>
            <person name="Arimoto A."/>
            <person name="Ishii H."/>
            <person name="Satoh N."/>
            <person name="Nishiyama T."/>
            <person name="Hasebe M."/>
            <person name="Maruyama T."/>
            <person name="Minagawa J."/>
            <person name="Obokata J."/>
            <person name="Shigenobu S."/>
        </authorList>
    </citation>
    <scope>NUCLEOTIDE SEQUENCE [LARGE SCALE GENOMIC DNA]</scope>
</reference>
<keyword evidence="1" id="KW-0472">Membrane</keyword>
<evidence type="ECO:0008006" key="4">
    <source>
        <dbReference type="Google" id="ProtNLM"/>
    </source>
</evidence>
<accession>A0AAV4EJQ3</accession>
<keyword evidence="3" id="KW-1185">Reference proteome</keyword>
<keyword evidence="1" id="KW-1133">Transmembrane helix</keyword>
<organism evidence="2 3">
    <name type="scientific">Elysia marginata</name>
    <dbReference type="NCBI Taxonomy" id="1093978"/>
    <lineage>
        <taxon>Eukaryota</taxon>
        <taxon>Metazoa</taxon>
        <taxon>Spiralia</taxon>
        <taxon>Lophotrochozoa</taxon>
        <taxon>Mollusca</taxon>
        <taxon>Gastropoda</taxon>
        <taxon>Heterobranchia</taxon>
        <taxon>Euthyneura</taxon>
        <taxon>Panpulmonata</taxon>
        <taxon>Sacoglossa</taxon>
        <taxon>Placobranchoidea</taxon>
        <taxon>Plakobranchidae</taxon>
        <taxon>Elysia</taxon>
    </lineage>
</organism>
<sequence length="223" mass="24553">MDHTGTPALRGKQCLFFVVICFICVGALLHYRATKTDSAMVSEWLTRNSLGYISDVVIQAGSANLGGALSAVKNVKKNKKLSKSLSREQHKLLEKAVDRLEQELELEMWLKANHFGYCTELLKKKGVLSLHELSRKSDEELQVMLEQGGLHGDDPVFFSQLVRLRLDLSSGHALFPSKAVLAHANSKSSYSSIKLVCLVVDARLSDQEVLGLSPAFGRSTLSP</sequence>
<name>A0AAV4EJQ3_9GAST</name>
<protein>
    <recommendedName>
        <fullName evidence="4">SAM domain-containing protein</fullName>
    </recommendedName>
</protein>
<evidence type="ECO:0000256" key="1">
    <source>
        <dbReference type="SAM" id="Phobius"/>
    </source>
</evidence>
<dbReference type="EMBL" id="BMAT01000154">
    <property type="protein sequence ID" value="GFR60819.1"/>
    <property type="molecule type" value="Genomic_DNA"/>
</dbReference>
<keyword evidence="1" id="KW-0812">Transmembrane</keyword>
<feature type="transmembrane region" description="Helical" evidence="1">
    <location>
        <begin position="14"/>
        <end position="31"/>
    </location>
</feature>
<gene>
    <name evidence="2" type="ORF">ElyMa_000089300</name>
</gene>
<comment type="caution">
    <text evidence="2">The sequence shown here is derived from an EMBL/GenBank/DDBJ whole genome shotgun (WGS) entry which is preliminary data.</text>
</comment>
<evidence type="ECO:0000313" key="2">
    <source>
        <dbReference type="EMBL" id="GFR60819.1"/>
    </source>
</evidence>
<proteinExistence type="predicted"/>
<dbReference type="AlphaFoldDB" id="A0AAV4EJQ3"/>
<evidence type="ECO:0000313" key="3">
    <source>
        <dbReference type="Proteomes" id="UP000762676"/>
    </source>
</evidence>
<dbReference type="Proteomes" id="UP000762676">
    <property type="component" value="Unassembled WGS sequence"/>
</dbReference>